<reference evidence="1" key="1">
    <citation type="submission" date="2022-08" db="EMBL/GenBank/DDBJ databases">
        <title>Genome Sequence of Lecanicillium fungicola.</title>
        <authorList>
            <person name="Buettner E."/>
        </authorList>
    </citation>
    <scope>NUCLEOTIDE SEQUENCE</scope>
    <source>
        <strain evidence="1">Babe33</strain>
    </source>
</reference>
<organism evidence="1 2">
    <name type="scientific">Zarea fungicola</name>
    <dbReference type="NCBI Taxonomy" id="93591"/>
    <lineage>
        <taxon>Eukaryota</taxon>
        <taxon>Fungi</taxon>
        <taxon>Dikarya</taxon>
        <taxon>Ascomycota</taxon>
        <taxon>Pezizomycotina</taxon>
        <taxon>Sordariomycetes</taxon>
        <taxon>Hypocreomycetidae</taxon>
        <taxon>Hypocreales</taxon>
        <taxon>Cordycipitaceae</taxon>
        <taxon>Zarea</taxon>
    </lineage>
</organism>
<dbReference type="Proteomes" id="UP001143910">
    <property type="component" value="Unassembled WGS sequence"/>
</dbReference>
<evidence type="ECO:0000313" key="2">
    <source>
        <dbReference type="Proteomes" id="UP001143910"/>
    </source>
</evidence>
<accession>A0ACC1N7E4</accession>
<sequence length="551" mass="60426">MVPVNSLLFWLCNFAAANALSLDNHNYPRYSDVVDLGYAQYQGARLGNGVDQFLGMRYAKAPLGGLRFRAPEDPAVDRSTQNATKVSQILVDSMEFGPICVGVGETADAEYAEDCLFVNVFKPSAAIETSKLPVWVYIQGGGFALNSNSNYNGSGVVEQSGNGIVFVNFNYRVGALGFLASEAVRRDGHLNAGLLDQRLLLHWVRKNIAKFGGDPNHVVIHGASAGAGSVVHHLTAYGAKQQERLFVGAVAESPYSPTQRTVSEMEFQYDRLLRAAGCSSLNCLRGIDIERFMAISRITAFPGAVSENPLPVEYWLPVIDGTLIVDRMQRLLDSGRFHHVPLLVGDDTNEGSYFGYNASTVEEVMNFIKNNYPRLDSAQLQRISQLYPIQNPVPQHAAYFPSASAVFGDFAFTCPGNRIASAMARDFSPDQVWNYRFNVQDEVTLASGLGVSHLLETSAIFGPAYVTPPAVIYSTANSRIIPITSQFFISFIQKLNPNAVKAPAAPVWNTWGRGSGQRMRLQTNNTAMEDVPSDLIDKCRLWETLANTLQI</sequence>
<name>A0ACC1N7E4_9HYPO</name>
<proteinExistence type="predicted"/>
<gene>
    <name evidence="1" type="ORF">NQ176_g5813</name>
</gene>
<keyword evidence="2" id="KW-1185">Reference proteome</keyword>
<comment type="caution">
    <text evidence="1">The sequence shown here is derived from an EMBL/GenBank/DDBJ whole genome shotgun (WGS) entry which is preliminary data.</text>
</comment>
<protein>
    <submittedName>
        <fullName evidence="1">Uncharacterized protein</fullName>
    </submittedName>
</protein>
<evidence type="ECO:0000313" key="1">
    <source>
        <dbReference type="EMBL" id="KAJ2974908.1"/>
    </source>
</evidence>
<dbReference type="EMBL" id="JANJQO010000773">
    <property type="protein sequence ID" value="KAJ2974908.1"/>
    <property type="molecule type" value="Genomic_DNA"/>
</dbReference>